<keyword evidence="1" id="KW-0812">Transmembrane</keyword>
<protein>
    <recommendedName>
        <fullName evidence="4">Rod shape-determining protein MreD</fullName>
    </recommendedName>
</protein>
<reference evidence="2 3" key="1">
    <citation type="journal article" date="2011" name="J. Bacteriol.">
        <title>Genome sequence of the obligate intracellular animal pathogen Chlamydia pecorum E58.</title>
        <authorList>
            <person name="Mojica S."/>
            <person name="Huot Creasy H."/>
            <person name="Daugherty S."/>
            <person name="Read T.D."/>
            <person name="Kim T."/>
            <person name="Kaltenboeck B."/>
            <person name="Bavoil P."/>
            <person name="Myers G.S."/>
        </authorList>
    </citation>
    <scope>NUCLEOTIDE SEQUENCE [LARGE SCALE GENOMIC DNA]</scope>
    <source>
        <strain evidence="2 3">E58</strain>
    </source>
</reference>
<evidence type="ECO:0000313" key="2">
    <source>
        <dbReference type="EMBL" id="AEB41743.1"/>
    </source>
</evidence>
<evidence type="ECO:0000313" key="3">
    <source>
        <dbReference type="Proteomes" id="UP000008305"/>
    </source>
</evidence>
<organism evidence="2 3">
    <name type="scientific">Chlamydia pecorum (strain ATCC VR-628 / DSM 29919 / E58)</name>
    <name type="common">Chlamydophila pecorum</name>
    <dbReference type="NCBI Taxonomy" id="331635"/>
    <lineage>
        <taxon>Bacteria</taxon>
        <taxon>Pseudomonadati</taxon>
        <taxon>Chlamydiota</taxon>
        <taxon>Chlamydiia</taxon>
        <taxon>Chlamydiales</taxon>
        <taxon>Chlamydiaceae</taxon>
        <taxon>Chlamydia/Chlamydophila group</taxon>
        <taxon>Chlamydia</taxon>
    </lineage>
</organism>
<keyword evidence="1" id="KW-0472">Membrane</keyword>
<feature type="transmembrane region" description="Helical" evidence="1">
    <location>
        <begin position="135"/>
        <end position="156"/>
    </location>
</feature>
<evidence type="ECO:0008006" key="4">
    <source>
        <dbReference type="Google" id="ProtNLM"/>
    </source>
</evidence>
<sequence length="170" mass="19638">MFPPPALLILLLCFLSFLFLPQYLPEFLPLFFTPYIVRLFWGISKKQVLIWAFFVGLFCDISSSYIFGIHTLLYVSSAACTYGLKRFFLKDKFFSLPLVSAIFSFVFSSLAYPSLAIFTHRYCWDASLILLDIRHAILIDFPYSTLIYLLPFLISLGSCKIKKLRGLSCY</sequence>
<name>A0AA34RDI5_CHLPE</name>
<accession>A0AA34RDI5</accession>
<dbReference type="Proteomes" id="UP000008305">
    <property type="component" value="Chromosome"/>
</dbReference>
<gene>
    <name evidence="2" type="ordered locus">G5S_0799</name>
</gene>
<keyword evidence="3" id="KW-1185">Reference proteome</keyword>
<feature type="transmembrane region" description="Helical" evidence="1">
    <location>
        <begin position="48"/>
        <end position="75"/>
    </location>
</feature>
<dbReference type="KEGG" id="cpm:G5S_0799"/>
<dbReference type="EMBL" id="CP002608">
    <property type="protein sequence ID" value="AEB41743.1"/>
    <property type="molecule type" value="Genomic_DNA"/>
</dbReference>
<keyword evidence="1" id="KW-1133">Transmembrane helix</keyword>
<evidence type="ECO:0000256" key="1">
    <source>
        <dbReference type="SAM" id="Phobius"/>
    </source>
</evidence>
<proteinExistence type="predicted"/>
<dbReference type="AlphaFoldDB" id="A0AA34RDI5"/>
<feature type="transmembrane region" description="Helical" evidence="1">
    <location>
        <begin position="96"/>
        <end position="115"/>
    </location>
</feature>